<dbReference type="Gene3D" id="3.30.40.10">
    <property type="entry name" value="Zinc/RING finger domain, C3HC4 (zinc finger)"/>
    <property type="match status" value="1"/>
</dbReference>
<dbReference type="SMART" id="SM00184">
    <property type="entry name" value="RING"/>
    <property type="match status" value="1"/>
</dbReference>
<evidence type="ECO:0000313" key="4">
    <source>
        <dbReference type="EMBL" id="CAI8608852.1"/>
    </source>
</evidence>
<dbReference type="PANTHER" id="PTHR47531">
    <property type="entry name" value="RING/U-BOX SUPERFAMILY PROTEIN"/>
    <property type="match status" value="1"/>
</dbReference>
<feature type="domain" description="RING-type" evidence="3">
    <location>
        <begin position="453"/>
        <end position="495"/>
    </location>
</feature>
<gene>
    <name evidence="4" type="ORF">VFH_IV105480</name>
</gene>
<protein>
    <recommendedName>
        <fullName evidence="3">RING-type domain-containing protein</fullName>
    </recommendedName>
</protein>
<keyword evidence="1" id="KW-0862">Zinc</keyword>
<dbReference type="FunFam" id="3.30.40.10:FF:000388">
    <property type="entry name" value="Putative RING zinc finger domain superfamily protein"/>
    <property type="match status" value="1"/>
</dbReference>
<evidence type="ECO:0000256" key="2">
    <source>
        <dbReference type="SAM" id="MobiDB-lite"/>
    </source>
</evidence>
<dbReference type="PANTHER" id="PTHR47531:SF3">
    <property type="entry name" value="TRANSCRIPTION FACTOR C2H2 FAMILY-RELATED"/>
    <property type="match status" value="1"/>
</dbReference>
<dbReference type="Proteomes" id="UP001157006">
    <property type="component" value="Chromosome 4"/>
</dbReference>
<feature type="region of interest" description="Disordered" evidence="2">
    <location>
        <begin position="1"/>
        <end position="28"/>
    </location>
</feature>
<dbReference type="EMBL" id="OX451739">
    <property type="protein sequence ID" value="CAI8608852.1"/>
    <property type="molecule type" value="Genomic_DNA"/>
</dbReference>
<dbReference type="PROSITE" id="PS50089">
    <property type="entry name" value="ZF_RING_2"/>
    <property type="match status" value="1"/>
</dbReference>
<organism evidence="4 5">
    <name type="scientific">Vicia faba</name>
    <name type="common">Broad bean</name>
    <name type="synonym">Faba vulgaris</name>
    <dbReference type="NCBI Taxonomy" id="3906"/>
    <lineage>
        <taxon>Eukaryota</taxon>
        <taxon>Viridiplantae</taxon>
        <taxon>Streptophyta</taxon>
        <taxon>Embryophyta</taxon>
        <taxon>Tracheophyta</taxon>
        <taxon>Spermatophyta</taxon>
        <taxon>Magnoliopsida</taxon>
        <taxon>eudicotyledons</taxon>
        <taxon>Gunneridae</taxon>
        <taxon>Pentapetalae</taxon>
        <taxon>rosids</taxon>
        <taxon>fabids</taxon>
        <taxon>Fabales</taxon>
        <taxon>Fabaceae</taxon>
        <taxon>Papilionoideae</taxon>
        <taxon>50 kb inversion clade</taxon>
        <taxon>NPAAA clade</taxon>
        <taxon>Hologalegina</taxon>
        <taxon>IRL clade</taxon>
        <taxon>Fabeae</taxon>
        <taxon>Vicia</taxon>
    </lineage>
</organism>
<sequence>MGSNNSKATSSTTSSSSASRNFRKRSRSKALRGFHSYCLGTSSGSQDSDDEDQVCDSNKVDGSVVTYADGNLSDSDAVKSKSLRKVKAGDSENTCMPNINLGEWSETRIRDTSSGSRTSSVHASATYSLNPTSRFLSRLRRFTSSRSSRPCPVSSPSFSIFDNEDDASGSGLPCCNMQRNPSCGIGASDELDVNLFSSRIQAEMDTIETRHIDRRNRVREPVEHNVRFSRTLSVGRLRDRVLRRSTSSNLTSFPLRQERELRDDSQNTRRQTVEPDSRVSPSDQSAVSSSTSSMSNSMFSNQNYEVESSQLQDGRYRDLLEHRFNFLERGRRIQSQARSLERLGSRFENQSAHGRSCILSGQHRSGRCMCRFRNRDTNSNDDSGARASISRIVVLAEALFEVLDEIHQQSVVLSSHSSASSLGCVPAPINIVESLPVKLYEKLPKHQEDATQCYICLVEYEDGDSVRILPCHHEFHRTCIDKWLKEIHRVCPLCRGNICISDSGL</sequence>
<evidence type="ECO:0000259" key="3">
    <source>
        <dbReference type="PROSITE" id="PS50089"/>
    </source>
</evidence>
<dbReference type="InterPro" id="IPR013083">
    <property type="entry name" value="Znf_RING/FYVE/PHD"/>
</dbReference>
<evidence type="ECO:0000313" key="5">
    <source>
        <dbReference type="Proteomes" id="UP001157006"/>
    </source>
</evidence>
<dbReference type="SUPFAM" id="SSF57850">
    <property type="entry name" value="RING/U-box"/>
    <property type="match status" value="1"/>
</dbReference>
<evidence type="ECO:0000256" key="1">
    <source>
        <dbReference type="PROSITE-ProRule" id="PRU00175"/>
    </source>
</evidence>
<name>A0AAV1AJY2_VICFA</name>
<dbReference type="InterPro" id="IPR001841">
    <property type="entry name" value="Znf_RING"/>
</dbReference>
<feature type="compositionally biased region" description="Low complexity" evidence="2">
    <location>
        <begin position="278"/>
        <end position="298"/>
    </location>
</feature>
<feature type="compositionally biased region" description="Basic and acidic residues" evidence="2">
    <location>
        <begin position="256"/>
        <end position="277"/>
    </location>
</feature>
<dbReference type="Pfam" id="PF13639">
    <property type="entry name" value="zf-RING_2"/>
    <property type="match status" value="1"/>
</dbReference>
<dbReference type="GO" id="GO:0008270">
    <property type="term" value="F:zinc ion binding"/>
    <property type="evidence" value="ECO:0007669"/>
    <property type="project" value="UniProtKB-KW"/>
</dbReference>
<keyword evidence="5" id="KW-1185">Reference proteome</keyword>
<feature type="region of interest" description="Disordered" evidence="2">
    <location>
        <begin position="252"/>
        <end position="298"/>
    </location>
</feature>
<proteinExistence type="predicted"/>
<dbReference type="AlphaFoldDB" id="A0AAV1AJY2"/>
<feature type="compositionally biased region" description="Low complexity" evidence="2">
    <location>
        <begin position="1"/>
        <end position="20"/>
    </location>
</feature>
<reference evidence="4 5" key="1">
    <citation type="submission" date="2023-01" db="EMBL/GenBank/DDBJ databases">
        <authorList>
            <person name="Kreplak J."/>
        </authorList>
    </citation>
    <scope>NUCLEOTIDE SEQUENCE [LARGE SCALE GENOMIC DNA]</scope>
</reference>
<keyword evidence="1" id="KW-0479">Metal-binding</keyword>
<keyword evidence="1" id="KW-0863">Zinc-finger</keyword>
<accession>A0AAV1AJY2</accession>